<organism evidence="2 3">
    <name type="scientific">Microbacterium gilvum</name>
    <dbReference type="NCBI Taxonomy" id="1336204"/>
    <lineage>
        <taxon>Bacteria</taxon>
        <taxon>Bacillati</taxon>
        <taxon>Actinomycetota</taxon>
        <taxon>Actinomycetes</taxon>
        <taxon>Micrococcales</taxon>
        <taxon>Microbacteriaceae</taxon>
        <taxon>Microbacterium</taxon>
    </lineage>
</organism>
<feature type="domain" description="DUF306" evidence="1">
    <location>
        <begin position="57"/>
        <end position="106"/>
    </location>
</feature>
<dbReference type="InterPro" id="IPR038670">
    <property type="entry name" value="HslJ-like_sf"/>
</dbReference>
<name>A0ABP9A9P5_9MICO</name>
<evidence type="ECO:0000313" key="3">
    <source>
        <dbReference type="Proteomes" id="UP001501645"/>
    </source>
</evidence>
<dbReference type="Pfam" id="PF03724">
    <property type="entry name" value="META"/>
    <property type="match status" value="1"/>
</dbReference>
<proteinExistence type="predicted"/>
<reference evidence="3" key="1">
    <citation type="journal article" date="2019" name="Int. J. Syst. Evol. Microbiol.">
        <title>The Global Catalogue of Microorganisms (GCM) 10K type strain sequencing project: providing services to taxonomists for standard genome sequencing and annotation.</title>
        <authorList>
            <consortium name="The Broad Institute Genomics Platform"/>
            <consortium name="The Broad Institute Genome Sequencing Center for Infectious Disease"/>
            <person name="Wu L."/>
            <person name="Ma J."/>
        </authorList>
    </citation>
    <scope>NUCLEOTIDE SEQUENCE [LARGE SCALE GENOMIC DNA]</scope>
    <source>
        <strain evidence="3">JCM 18537</strain>
    </source>
</reference>
<comment type="caution">
    <text evidence="2">The sequence shown here is derived from an EMBL/GenBank/DDBJ whole genome shotgun (WGS) entry which is preliminary data.</text>
</comment>
<dbReference type="InterPro" id="IPR005184">
    <property type="entry name" value="DUF306_Meta_HslJ"/>
</dbReference>
<gene>
    <name evidence="2" type="ORF">GCM10023351_21870</name>
</gene>
<dbReference type="Gene3D" id="2.40.128.270">
    <property type="match status" value="1"/>
</dbReference>
<dbReference type="Proteomes" id="UP001501645">
    <property type="component" value="Unassembled WGS sequence"/>
</dbReference>
<keyword evidence="3" id="KW-1185">Reference proteome</keyword>
<dbReference type="EMBL" id="BAABKO010000003">
    <property type="protein sequence ID" value="GAA4776774.1"/>
    <property type="molecule type" value="Genomic_DNA"/>
</dbReference>
<sequence length="140" mass="14187">MVRKSTFTDMDGGTMRKGPITAGTALLFAGLALAGCATSAGSSATSSALVGTWQSSEQAKPYLTFEEDGSFRGNDGCNGLSGTYDIEGDTVTLTAVASTLKGCIGVDTWLSKAVTVKIGTASLEVFDRSGDAIGSLAKDA</sequence>
<accession>A0ABP9A9P5</accession>
<evidence type="ECO:0000313" key="2">
    <source>
        <dbReference type="EMBL" id="GAA4776774.1"/>
    </source>
</evidence>
<protein>
    <recommendedName>
        <fullName evidence="1">DUF306 domain-containing protein</fullName>
    </recommendedName>
</protein>
<evidence type="ECO:0000259" key="1">
    <source>
        <dbReference type="Pfam" id="PF03724"/>
    </source>
</evidence>